<evidence type="ECO:0000313" key="5">
    <source>
        <dbReference type="Proteomes" id="UP001596011"/>
    </source>
</evidence>
<dbReference type="PANTHER" id="PTHR30590">
    <property type="entry name" value="INNER MEMBRANE PROTEIN"/>
    <property type="match status" value="1"/>
</dbReference>
<dbReference type="PANTHER" id="PTHR30590:SF2">
    <property type="entry name" value="INNER MEMBRANE PROTEIN"/>
    <property type="match status" value="1"/>
</dbReference>
<feature type="transmembrane region" description="Helical" evidence="2">
    <location>
        <begin position="20"/>
        <end position="41"/>
    </location>
</feature>
<sequence>MPPTSVEPPPAHPRLVALDVIRGFALCGILIANVIPISASVASDAPVTTALTTAGNGAVDWLHLLVDQRFFPIFSLLFGIGFALLGESATTRVARPRLILLRRLLVLLALGLAHLLLLWPGDILTVYAAVGLLVLLPSTWLPRRAVAGLAALCLASAILLGAGHYAMVPGLFLLGTALTRYGVTRRIEDSTRAPALLALVLGAAAVPAAWAQASFERVGDIDTPGYRMAFAIAGVLIAGVYVCLLLVLFRSPARHVLHALFAPLGRMALTNYLTATVLVLGVAHVVGHPERWSSRTVLVIAGTVLAAQWLFSTLWLRTFRYGPLEWAWRWATWLRRPPLRVTSRATSKTTGPTAERRTPSTLVT</sequence>
<feature type="transmembrane region" description="Helical" evidence="2">
    <location>
        <begin position="148"/>
        <end position="174"/>
    </location>
</feature>
<proteinExistence type="predicted"/>
<gene>
    <name evidence="4" type="ORF">ACFO6V_18500</name>
</gene>
<dbReference type="Proteomes" id="UP001596011">
    <property type="component" value="Unassembled WGS sequence"/>
</dbReference>
<dbReference type="EMBL" id="JBHSFI010000005">
    <property type="protein sequence ID" value="MFC4630245.1"/>
    <property type="molecule type" value="Genomic_DNA"/>
</dbReference>
<name>A0ABV9HMX4_9MICO</name>
<evidence type="ECO:0000256" key="1">
    <source>
        <dbReference type="SAM" id="MobiDB-lite"/>
    </source>
</evidence>
<feature type="domain" description="DUF418" evidence="3">
    <location>
        <begin position="179"/>
        <end position="334"/>
    </location>
</feature>
<keyword evidence="5" id="KW-1185">Reference proteome</keyword>
<keyword evidence="2" id="KW-0812">Transmembrane</keyword>
<organism evidence="4 5">
    <name type="scientific">Promicromonospora alba</name>
    <dbReference type="NCBI Taxonomy" id="1616110"/>
    <lineage>
        <taxon>Bacteria</taxon>
        <taxon>Bacillati</taxon>
        <taxon>Actinomycetota</taxon>
        <taxon>Actinomycetes</taxon>
        <taxon>Micrococcales</taxon>
        <taxon>Promicromonosporaceae</taxon>
        <taxon>Promicromonospora</taxon>
    </lineage>
</organism>
<feature type="transmembrane region" description="Helical" evidence="2">
    <location>
        <begin position="105"/>
        <end position="136"/>
    </location>
</feature>
<evidence type="ECO:0000256" key="2">
    <source>
        <dbReference type="SAM" id="Phobius"/>
    </source>
</evidence>
<dbReference type="InterPro" id="IPR007349">
    <property type="entry name" value="DUF418"/>
</dbReference>
<feature type="transmembrane region" description="Helical" evidence="2">
    <location>
        <begin position="269"/>
        <end position="286"/>
    </location>
</feature>
<feature type="transmembrane region" description="Helical" evidence="2">
    <location>
        <begin position="61"/>
        <end position="85"/>
    </location>
</feature>
<evidence type="ECO:0000259" key="3">
    <source>
        <dbReference type="Pfam" id="PF04235"/>
    </source>
</evidence>
<keyword evidence="2" id="KW-0472">Membrane</keyword>
<keyword evidence="2" id="KW-1133">Transmembrane helix</keyword>
<feature type="region of interest" description="Disordered" evidence="1">
    <location>
        <begin position="344"/>
        <end position="364"/>
    </location>
</feature>
<dbReference type="InterPro" id="IPR052529">
    <property type="entry name" value="Bact_Transport_Assoc"/>
</dbReference>
<feature type="transmembrane region" description="Helical" evidence="2">
    <location>
        <begin position="292"/>
        <end position="311"/>
    </location>
</feature>
<comment type="caution">
    <text evidence="4">The sequence shown here is derived from an EMBL/GenBank/DDBJ whole genome shotgun (WGS) entry which is preliminary data.</text>
</comment>
<feature type="transmembrane region" description="Helical" evidence="2">
    <location>
        <begin position="225"/>
        <end position="249"/>
    </location>
</feature>
<reference evidence="5" key="1">
    <citation type="journal article" date="2019" name="Int. J. Syst. Evol. Microbiol.">
        <title>The Global Catalogue of Microorganisms (GCM) 10K type strain sequencing project: providing services to taxonomists for standard genome sequencing and annotation.</title>
        <authorList>
            <consortium name="The Broad Institute Genomics Platform"/>
            <consortium name="The Broad Institute Genome Sequencing Center for Infectious Disease"/>
            <person name="Wu L."/>
            <person name="Ma J."/>
        </authorList>
    </citation>
    <scope>NUCLEOTIDE SEQUENCE [LARGE SCALE GENOMIC DNA]</scope>
    <source>
        <strain evidence="5">CCUG 42722</strain>
    </source>
</reference>
<evidence type="ECO:0000313" key="4">
    <source>
        <dbReference type="EMBL" id="MFC4630245.1"/>
    </source>
</evidence>
<protein>
    <submittedName>
        <fullName evidence="4">DUF418 domain-containing protein</fullName>
    </submittedName>
</protein>
<dbReference type="Pfam" id="PF04235">
    <property type="entry name" value="DUF418"/>
    <property type="match status" value="1"/>
</dbReference>
<accession>A0ABV9HMX4</accession>
<dbReference type="RefSeq" id="WP_377137766.1">
    <property type="nucleotide sequence ID" value="NZ_JBHSFI010000005.1"/>
</dbReference>